<dbReference type="InterPro" id="IPR024185">
    <property type="entry name" value="FTHF_cligase-like_sf"/>
</dbReference>
<dbReference type="PIRSF" id="PIRSF006806">
    <property type="entry name" value="FTHF_cligase"/>
    <property type="match status" value="1"/>
</dbReference>
<dbReference type="GO" id="GO:0046872">
    <property type="term" value="F:metal ion binding"/>
    <property type="evidence" value="ECO:0007669"/>
    <property type="project" value="UniProtKB-KW"/>
</dbReference>
<dbReference type="InterPro" id="IPR002698">
    <property type="entry name" value="FTHF_cligase"/>
</dbReference>
<keyword evidence="7" id="KW-1185">Reference proteome</keyword>
<comment type="cofactor">
    <cofactor evidence="5">
        <name>Mg(2+)</name>
        <dbReference type="ChEBI" id="CHEBI:18420"/>
    </cofactor>
</comment>
<gene>
    <name evidence="6" type="ORF">CWI80_11725</name>
</gene>
<dbReference type="RefSeq" id="WP_034727581.1">
    <property type="nucleotide sequence ID" value="NZ_PIQE01000004.1"/>
</dbReference>
<comment type="similarity">
    <text evidence="1 5">Belongs to the 5-formyltetrahydrofolate cyclo-ligase family.</text>
</comment>
<evidence type="ECO:0000256" key="3">
    <source>
        <dbReference type="ARBA" id="ARBA00022840"/>
    </source>
</evidence>
<dbReference type="Pfam" id="PF01812">
    <property type="entry name" value="5-FTHF_cyc-lig"/>
    <property type="match status" value="1"/>
</dbReference>
<comment type="caution">
    <text evidence="6">The sequence shown here is derived from an EMBL/GenBank/DDBJ whole genome shotgun (WGS) entry which is preliminary data.</text>
</comment>
<protein>
    <recommendedName>
        <fullName evidence="5">5-formyltetrahydrofolate cyclo-ligase</fullName>
        <ecNumber evidence="5">6.3.3.2</ecNumber>
    </recommendedName>
</protein>
<dbReference type="NCBIfam" id="TIGR02727">
    <property type="entry name" value="MTHFS_bact"/>
    <property type="match status" value="1"/>
</dbReference>
<dbReference type="GO" id="GO:0009396">
    <property type="term" value="P:folic acid-containing compound biosynthetic process"/>
    <property type="evidence" value="ECO:0007669"/>
    <property type="project" value="TreeGrafter"/>
</dbReference>
<dbReference type="PANTHER" id="PTHR23407">
    <property type="entry name" value="ATPASE INHIBITOR/5-FORMYLTETRAHYDROFOLATE CYCLO-LIGASE"/>
    <property type="match status" value="1"/>
</dbReference>
<proteinExistence type="inferred from homology"/>
<dbReference type="EMBL" id="PIQE01000004">
    <property type="protein sequence ID" value="RUO69872.1"/>
    <property type="molecule type" value="Genomic_DNA"/>
</dbReference>
<reference evidence="7" key="1">
    <citation type="journal article" date="2018" name="Front. Microbiol.">
        <title>Genome-Based Analysis Reveals the Taxonomy and Diversity of the Family Idiomarinaceae.</title>
        <authorList>
            <person name="Liu Y."/>
            <person name="Lai Q."/>
            <person name="Shao Z."/>
        </authorList>
    </citation>
    <scope>NUCLEOTIDE SEQUENCE [LARGE SCALE GENOMIC DNA]</scope>
    <source>
        <strain evidence="7">c121</strain>
    </source>
</reference>
<keyword evidence="5" id="KW-0460">Magnesium</keyword>
<organism evidence="6 7">
    <name type="scientific">Pseudidiomarina sediminum</name>
    <dbReference type="NCBI Taxonomy" id="431675"/>
    <lineage>
        <taxon>Bacteria</taxon>
        <taxon>Pseudomonadati</taxon>
        <taxon>Pseudomonadota</taxon>
        <taxon>Gammaproteobacteria</taxon>
        <taxon>Alteromonadales</taxon>
        <taxon>Idiomarinaceae</taxon>
        <taxon>Pseudidiomarina</taxon>
    </lineage>
</organism>
<dbReference type="AlphaFoldDB" id="A0A432Z113"/>
<evidence type="ECO:0000256" key="2">
    <source>
        <dbReference type="ARBA" id="ARBA00022741"/>
    </source>
</evidence>
<name>A0A432Z113_9GAMM</name>
<feature type="binding site" evidence="4">
    <location>
        <begin position="14"/>
        <end position="18"/>
    </location>
    <ligand>
        <name>ATP</name>
        <dbReference type="ChEBI" id="CHEBI:30616"/>
    </ligand>
</feature>
<dbReference type="GO" id="GO:0030272">
    <property type="term" value="F:5-formyltetrahydrofolate cyclo-ligase activity"/>
    <property type="evidence" value="ECO:0007669"/>
    <property type="project" value="UniProtKB-EC"/>
</dbReference>
<keyword evidence="2 4" id="KW-0547">Nucleotide-binding</keyword>
<keyword evidence="5" id="KW-0479">Metal-binding</keyword>
<dbReference type="GO" id="GO:0005524">
    <property type="term" value="F:ATP binding"/>
    <property type="evidence" value="ECO:0007669"/>
    <property type="project" value="UniProtKB-KW"/>
</dbReference>
<dbReference type="Gene3D" id="3.40.50.10420">
    <property type="entry name" value="NagB/RpiA/CoA transferase-like"/>
    <property type="match status" value="1"/>
</dbReference>
<evidence type="ECO:0000313" key="7">
    <source>
        <dbReference type="Proteomes" id="UP000287022"/>
    </source>
</evidence>
<dbReference type="GO" id="GO:0035999">
    <property type="term" value="P:tetrahydrofolate interconversion"/>
    <property type="evidence" value="ECO:0007669"/>
    <property type="project" value="TreeGrafter"/>
</dbReference>
<dbReference type="PANTHER" id="PTHR23407:SF1">
    <property type="entry name" value="5-FORMYLTETRAHYDROFOLATE CYCLO-LIGASE"/>
    <property type="match status" value="1"/>
</dbReference>
<evidence type="ECO:0000313" key="6">
    <source>
        <dbReference type="EMBL" id="RUO69872.1"/>
    </source>
</evidence>
<dbReference type="STRING" id="1122124.GCA_000423165_02221"/>
<comment type="catalytic activity">
    <reaction evidence="5">
        <text>(6S)-5-formyl-5,6,7,8-tetrahydrofolate + ATP = (6R)-5,10-methenyltetrahydrofolate + ADP + phosphate</text>
        <dbReference type="Rhea" id="RHEA:10488"/>
        <dbReference type="ChEBI" id="CHEBI:30616"/>
        <dbReference type="ChEBI" id="CHEBI:43474"/>
        <dbReference type="ChEBI" id="CHEBI:57455"/>
        <dbReference type="ChEBI" id="CHEBI:57457"/>
        <dbReference type="ChEBI" id="CHEBI:456216"/>
        <dbReference type="EC" id="6.3.3.2"/>
    </reaction>
</comment>
<evidence type="ECO:0000256" key="4">
    <source>
        <dbReference type="PIRSR" id="PIRSR006806-1"/>
    </source>
</evidence>
<feature type="binding site" evidence="4">
    <location>
        <begin position="145"/>
        <end position="153"/>
    </location>
    <ligand>
        <name>ATP</name>
        <dbReference type="ChEBI" id="CHEBI:30616"/>
    </ligand>
</feature>
<keyword evidence="3 4" id="KW-0067">ATP-binding</keyword>
<accession>A0A432Z113</accession>
<keyword evidence="6" id="KW-0436">Ligase</keyword>
<feature type="binding site" evidence="4">
    <location>
        <position position="65"/>
    </location>
    <ligand>
        <name>substrate</name>
    </ligand>
</feature>
<dbReference type="SUPFAM" id="SSF100950">
    <property type="entry name" value="NagB/RpiA/CoA transferase-like"/>
    <property type="match status" value="1"/>
</dbReference>
<dbReference type="EC" id="6.3.3.2" evidence="5"/>
<evidence type="ECO:0000256" key="1">
    <source>
        <dbReference type="ARBA" id="ARBA00010638"/>
    </source>
</evidence>
<dbReference type="InterPro" id="IPR037171">
    <property type="entry name" value="NagB/RpiA_transferase-like"/>
</dbReference>
<evidence type="ECO:0000256" key="5">
    <source>
        <dbReference type="RuleBase" id="RU361279"/>
    </source>
</evidence>
<dbReference type="Proteomes" id="UP000287022">
    <property type="component" value="Unassembled WGS sequence"/>
</dbReference>
<sequence>MKKNFTQNSSDSERQQLRKQLLTRRGQLTSAERLAAEHAVERQLLALPELQQPCRIGSYYSVRAELPTQRINATLQAAGHQLALPVLHPIVPRHLLLLHTDDNTQWHRNDYNIPEPALRCQDVVPLQQVDILLVPLVGFDAQGNRMGMGGGFYDRTLAGWRAGHFPNLQPIGLALDEQFVEQLPTASWDVPLPRVICPAKVWDFRR</sequence>